<sequence length="719" mass="81169">MPERISISDFVVLTNEDLSSPGTSSFQSKMSDCRTTVSTVEESLEMDLSTLQRMKKMIKAIHTSGLSHVDNKEQYVEVLENLGNSHLTQDNSEVSTGFLNLAVFTREVTALFKNLVQNLNNIMAFPLENVLKSELRDSRLVSPDFMPNSLNTNIPWIHLAIPWRAAISGAVFNSLCLFQYLLKIQELKVRQGPDLLQSLIKYFQAQLSFFQDGLKAAENLAPFIEKLAASVHTVRLDQDEEVKQLTQLRDSLRLLLQVEGREEYLNRKNSGNGYSIHQPQGNKKYGTEKSGFLLKKSDGIRKVWQKRKCGVKFGCLTISHSTINRPPAKLNLLTCQVRPNPEDRKTFDLVTHNRTYHFQAEDEQECMIWVSVLQNSKEEALNTALVGDQLHLQDSGLQDLSRAIIAELRHMPGNEACADCGAPDPTWLSTNLGILTCIECSGIHRELGVHYSRIQSLTLDLLSTSELLLAVSIGNTRFNDIMEAGLPNDSVKPFPKSDMNARKEYIVSKYAERRYVLRREEADPGRPYDAVRSRDLNSLLQLYAEGADLSKPLTLPDGPGIKETALHLAVRLEERCSLALVDFLCQNSNCLEKKTAEGNTALHYSVLHHKPESLKLLLKAKATALDIARRLQHAQCVELLELAQSGKFNSQIHVEFMWETQSQEFYDSEDDLDERVNKAYTANLINDFVFLPKKTFTKFGEGHYGGFPLQSPQLTIKRN</sequence>
<evidence type="ECO:0000256" key="7">
    <source>
        <dbReference type="PROSITE-ProRule" id="PRU00288"/>
    </source>
</evidence>
<dbReference type="PANTHER" id="PTHR45854:SF1">
    <property type="entry name" value="ARF-GAP WITH SH3 DOMAIN, ANK REPEAT AND PH DOMAIN-CONTAINING PROTEIN 3"/>
    <property type="match status" value="1"/>
</dbReference>
<dbReference type="InterPro" id="IPR038508">
    <property type="entry name" value="ArfGAP_dom_sf"/>
</dbReference>
<name>A0A8D0AJJ7_SANLU</name>
<keyword evidence="5" id="KW-0862">Zinc</keyword>
<dbReference type="GO" id="GO:0005737">
    <property type="term" value="C:cytoplasm"/>
    <property type="evidence" value="ECO:0007669"/>
    <property type="project" value="UniProtKB-SubCell"/>
</dbReference>
<dbReference type="PROSITE" id="PS50003">
    <property type="entry name" value="PH_DOMAIN"/>
    <property type="match status" value="1"/>
</dbReference>
<dbReference type="SMART" id="SM00105">
    <property type="entry name" value="ArfGap"/>
    <property type="match status" value="1"/>
</dbReference>
<dbReference type="FunFam" id="2.30.29.30:FF:000012">
    <property type="entry name" value="Arf-GAP with SH3 domain, ANK repeat and PH domain-containing protein 2"/>
    <property type="match status" value="1"/>
</dbReference>
<evidence type="ECO:0000313" key="10">
    <source>
        <dbReference type="Ensembl" id="ENSSLUP00000054951.1"/>
    </source>
</evidence>
<keyword evidence="6" id="KW-0040">ANK repeat</keyword>
<dbReference type="InterPro" id="IPR037278">
    <property type="entry name" value="ARFGAP/RecO"/>
</dbReference>
<evidence type="ECO:0000259" key="9">
    <source>
        <dbReference type="PROSITE" id="PS50115"/>
    </source>
</evidence>
<organism evidence="10 11">
    <name type="scientific">Sander lucioperca</name>
    <name type="common">Pike-perch</name>
    <name type="synonym">Perca lucioperca</name>
    <dbReference type="NCBI Taxonomy" id="283035"/>
    <lineage>
        <taxon>Eukaryota</taxon>
        <taxon>Metazoa</taxon>
        <taxon>Chordata</taxon>
        <taxon>Craniata</taxon>
        <taxon>Vertebrata</taxon>
        <taxon>Euteleostomi</taxon>
        <taxon>Actinopterygii</taxon>
        <taxon>Neopterygii</taxon>
        <taxon>Teleostei</taxon>
        <taxon>Neoteleostei</taxon>
        <taxon>Acanthomorphata</taxon>
        <taxon>Eupercaria</taxon>
        <taxon>Perciformes</taxon>
        <taxon>Percoidei</taxon>
        <taxon>Percidae</taxon>
        <taxon>Luciopercinae</taxon>
        <taxon>Sander</taxon>
    </lineage>
</organism>
<dbReference type="PROSITE" id="PS50115">
    <property type="entry name" value="ARFGAP"/>
    <property type="match status" value="1"/>
</dbReference>
<keyword evidence="11" id="KW-1185">Reference proteome</keyword>
<dbReference type="InterPro" id="IPR001164">
    <property type="entry name" value="ArfGAP_dom"/>
</dbReference>
<reference evidence="10" key="1">
    <citation type="submission" date="2025-08" db="UniProtKB">
        <authorList>
            <consortium name="Ensembl"/>
        </authorList>
    </citation>
    <scope>IDENTIFICATION</scope>
</reference>
<dbReference type="SMART" id="SM00233">
    <property type="entry name" value="PH"/>
    <property type="match status" value="1"/>
</dbReference>
<keyword evidence="2" id="KW-0963">Cytoplasm</keyword>
<accession>A0A8D0AJJ7</accession>
<dbReference type="InterPro" id="IPR037844">
    <property type="entry name" value="PH_ASAP"/>
</dbReference>
<dbReference type="InterPro" id="IPR036770">
    <property type="entry name" value="Ankyrin_rpt-contain_sf"/>
</dbReference>
<feature type="domain" description="Arf-GAP" evidence="9">
    <location>
        <begin position="402"/>
        <end position="524"/>
    </location>
</feature>
<dbReference type="Pfam" id="PF00169">
    <property type="entry name" value="PH"/>
    <property type="match status" value="1"/>
</dbReference>
<evidence type="ECO:0000256" key="4">
    <source>
        <dbReference type="ARBA" id="ARBA00022737"/>
    </source>
</evidence>
<proteinExistence type="predicted"/>
<dbReference type="PANTHER" id="PTHR45854">
    <property type="entry name" value="ASAP FAMILY MEMBER"/>
    <property type="match status" value="1"/>
</dbReference>
<dbReference type="FunFam" id="1.25.40.20:FF:000006">
    <property type="entry name" value="Arf-GAP with SH3 domain, ANK repeat and PH domain-containing protein 2"/>
    <property type="match status" value="1"/>
</dbReference>
<evidence type="ECO:0000259" key="8">
    <source>
        <dbReference type="PROSITE" id="PS50003"/>
    </source>
</evidence>
<dbReference type="Gene3D" id="1.25.40.20">
    <property type="entry name" value="Ankyrin repeat-containing domain"/>
    <property type="match status" value="1"/>
</dbReference>
<dbReference type="InterPro" id="IPR002110">
    <property type="entry name" value="Ankyrin_rpt"/>
</dbReference>
<dbReference type="PRINTS" id="PR00405">
    <property type="entry name" value="REVINTRACTNG"/>
</dbReference>
<evidence type="ECO:0000256" key="3">
    <source>
        <dbReference type="ARBA" id="ARBA00022723"/>
    </source>
</evidence>
<dbReference type="InterPro" id="IPR011993">
    <property type="entry name" value="PH-like_dom_sf"/>
</dbReference>
<evidence type="ECO:0000256" key="6">
    <source>
        <dbReference type="ARBA" id="ARBA00023043"/>
    </source>
</evidence>
<evidence type="ECO:0000313" key="11">
    <source>
        <dbReference type="Proteomes" id="UP000694568"/>
    </source>
</evidence>
<dbReference type="InterPro" id="IPR004148">
    <property type="entry name" value="BAR_dom"/>
</dbReference>
<dbReference type="SUPFAM" id="SSF50729">
    <property type="entry name" value="PH domain-like"/>
    <property type="match status" value="1"/>
</dbReference>
<dbReference type="SUPFAM" id="SSF57863">
    <property type="entry name" value="ArfGap/RecO-like zinc finger"/>
    <property type="match status" value="1"/>
</dbReference>
<dbReference type="SMART" id="SM00248">
    <property type="entry name" value="ANK"/>
    <property type="match status" value="2"/>
</dbReference>
<dbReference type="Gene3D" id="2.30.29.30">
    <property type="entry name" value="Pleckstrin-homology domain (PH domain)/Phosphotyrosine-binding domain (PTB)"/>
    <property type="match status" value="1"/>
</dbReference>
<gene>
    <name evidence="10" type="primary">asap3</name>
</gene>
<dbReference type="InterPro" id="IPR001849">
    <property type="entry name" value="PH_domain"/>
</dbReference>
<dbReference type="SUPFAM" id="SSF48403">
    <property type="entry name" value="Ankyrin repeat"/>
    <property type="match status" value="1"/>
</dbReference>
<evidence type="ECO:0000256" key="1">
    <source>
        <dbReference type="ARBA" id="ARBA00004496"/>
    </source>
</evidence>
<dbReference type="GO" id="GO:0005096">
    <property type="term" value="F:GTPase activator activity"/>
    <property type="evidence" value="ECO:0007669"/>
    <property type="project" value="InterPro"/>
</dbReference>
<keyword evidence="7" id="KW-0863">Zinc-finger</keyword>
<dbReference type="CDD" id="cd13251">
    <property type="entry name" value="PH_ASAP"/>
    <property type="match status" value="1"/>
</dbReference>
<dbReference type="InterPro" id="IPR027267">
    <property type="entry name" value="AH/BAR_dom_sf"/>
</dbReference>
<dbReference type="Ensembl" id="ENSSLUT00000056561.1">
    <property type="protein sequence ID" value="ENSSLUP00000054951.1"/>
    <property type="gene ID" value="ENSSLUG00000023587.1"/>
</dbReference>
<protein>
    <submittedName>
        <fullName evidence="10">ArfGAP with SH3 domain, ankyrin repeat and PH domain 3</fullName>
    </submittedName>
</protein>
<dbReference type="InterPro" id="IPR043593">
    <property type="entry name" value="ASAP"/>
</dbReference>
<dbReference type="Gene3D" id="1.20.1270.60">
    <property type="entry name" value="Arfaptin homology (AH) domain/BAR domain"/>
    <property type="match status" value="2"/>
</dbReference>
<reference evidence="10" key="2">
    <citation type="submission" date="2025-09" db="UniProtKB">
        <authorList>
            <consortium name="Ensembl"/>
        </authorList>
    </citation>
    <scope>IDENTIFICATION</scope>
</reference>
<dbReference type="Pfam" id="PF16746">
    <property type="entry name" value="BAR_3"/>
    <property type="match status" value="1"/>
</dbReference>
<evidence type="ECO:0000256" key="5">
    <source>
        <dbReference type="ARBA" id="ARBA00022833"/>
    </source>
</evidence>
<dbReference type="Gene3D" id="1.25.40.950">
    <property type="match status" value="1"/>
</dbReference>
<dbReference type="SUPFAM" id="SSF103657">
    <property type="entry name" value="BAR/IMD domain-like"/>
    <property type="match status" value="1"/>
</dbReference>
<dbReference type="GeneTree" id="ENSGT00940000165326"/>
<dbReference type="Pfam" id="PF01412">
    <property type="entry name" value="ArfGap"/>
    <property type="match status" value="1"/>
</dbReference>
<dbReference type="GO" id="GO:0008270">
    <property type="term" value="F:zinc ion binding"/>
    <property type="evidence" value="ECO:0007669"/>
    <property type="project" value="UniProtKB-KW"/>
</dbReference>
<dbReference type="FunFam" id="1.10.220.150:FF:000002">
    <property type="entry name" value="arf-GAP with SH3 domain, ANK repeat and PH domain-containing protein 1"/>
    <property type="match status" value="1"/>
</dbReference>
<comment type="subcellular location">
    <subcellularLocation>
        <location evidence="1">Cytoplasm</location>
    </subcellularLocation>
</comment>
<dbReference type="Gene3D" id="1.10.220.150">
    <property type="entry name" value="Arf GTPase activating protein"/>
    <property type="match status" value="1"/>
</dbReference>
<feature type="domain" description="PH" evidence="8">
    <location>
        <begin position="286"/>
        <end position="378"/>
    </location>
</feature>
<evidence type="ECO:0000256" key="2">
    <source>
        <dbReference type="ARBA" id="ARBA00022490"/>
    </source>
</evidence>
<keyword evidence="4" id="KW-0677">Repeat</keyword>
<keyword evidence="3" id="KW-0479">Metal-binding</keyword>
<dbReference type="Proteomes" id="UP000694568">
    <property type="component" value="Unplaced"/>
</dbReference>
<dbReference type="AlphaFoldDB" id="A0A8D0AJJ7"/>
<dbReference type="Pfam" id="PF12796">
    <property type="entry name" value="Ank_2"/>
    <property type="match status" value="1"/>
</dbReference>